<organism evidence="1 2">
    <name type="scientific">Cercophora scortea</name>
    <dbReference type="NCBI Taxonomy" id="314031"/>
    <lineage>
        <taxon>Eukaryota</taxon>
        <taxon>Fungi</taxon>
        <taxon>Dikarya</taxon>
        <taxon>Ascomycota</taxon>
        <taxon>Pezizomycotina</taxon>
        <taxon>Sordariomycetes</taxon>
        <taxon>Sordariomycetidae</taxon>
        <taxon>Sordariales</taxon>
        <taxon>Lasiosphaeriaceae</taxon>
        <taxon>Cercophora</taxon>
    </lineage>
</organism>
<protein>
    <submittedName>
        <fullName evidence="1">Uncharacterized protein</fullName>
    </submittedName>
</protein>
<evidence type="ECO:0000313" key="1">
    <source>
        <dbReference type="EMBL" id="KAK3337254.1"/>
    </source>
</evidence>
<sequence length="171" mass="19410">MGRPIHVRVKCCEWKAPALAPAPHRTALALLLIHSPIGPNGASTPATRAELPEKSFRSCSSDSLFLHGTCPVLQKTRDWLKSMEWGRRSVEQGPCRRNTRRFARQLKVGPCFRVPPGYNPQDFSLLRYRDGSHYFWVNQVASESTILNSQASIFALRITCYHSFIPYVLAW</sequence>
<reference evidence="1" key="2">
    <citation type="submission" date="2023-06" db="EMBL/GenBank/DDBJ databases">
        <authorList>
            <consortium name="Lawrence Berkeley National Laboratory"/>
            <person name="Haridas S."/>
            <person name="Hensen N."/>
            <person name="Bonometti L."/>
            <person name="Westerberg I."/>
            <person name="Brannstrom I.O."/>
            <person name="Guillou S."/>
            <person name="Cros-Aarteil S."/>
            <person name="Calhoun S."/>
            <person name="Kuo A."/>
            <person name="Mondo S."/>
            <person name="Pangilinan J."/>
            <person name="Riley R."/>
            <person name="Labutti K."/>
            <person name="Andreopoulos B."/>
            <person name="Lipzen A."/>
            <person name="Chen C."/>
            <person name="Yanf M."/>
            <person name="Daum C."/>
            <person name="Ng V."/>
            <person name="Clum A."/>
            <person name="Steindorff A."/>
            <person name="Ohm R."/>
            <person name="Martin F."/>
            <person name="Silar P."/>
            <person name="Natvig D."/>
            <person name="Lalanne C."/>
            <person name="Gautier V."/>
            <person name="Ament-Velasquez S.L."/>
            <person name="Kruys A."/>
            <person name="Hutchinson M.I."/>
            <person name="Powell A.J."/>
            <person name="Barry K."/>
            <person name="Miller A.N."/>
            <person name="Grigoriev I.V."/>
            <person name="Debuchy R."/>
            <person name="Gladieux P."/>
            <person name="Thoren M.H."/>
            <person name="Johannesson H."/>
        </authorList>
    </citation>
    <scope>NUCLEOTIDE SEQUENCE</scope>
    <source>
        <strain evidence="1">SMH4131-1</strain>
    </source>
</reference>
<evidence type="ECO:0000313" key="2">
    <source>
        <dbReference type="Proteomes" id="UP001286456"/>
    </source>
</evidence>
<gene>
    <name evidence="1" type="ORF">B0T19DRAFT_66322</name>
</gene>
<accession>A0AAE0J5G0</accession>
<keyword evidence="2" id="KW-1185">Reference proteome</keyword>
<dbReference type="EMBL" id="JAUEPO010000001">
    <property type="protein sequence ID" value="KAK3337254.1"/>
    <property type="molecule type" value="Genomic_DNA"/>
</dbReference>
<dbReference type="Proteomes" id="UP001286456">
    <property type="component" value="Unassembled WGS sequence"/>
</dbReference>
<reference evidence="1" key="1">
    <citation type="journal article" date="2023" name="Mol. Phylogenet. Evol.">
        <title>Genome-scale phylogeny and comparative genomics of the fungal order Sordariales.</title>
        <authorList>
            <person name="Hensen N."/>
            <person name="Bonometti L."/>
            <person name="Westerberg I."/>
            <person name="Brannstrom I.O."/>
            <person name="Guillou S."/>
            <person name="Cros-Aarteil S."/>
            <person name="Calhoun S."/>
            <person name="Haridas S."/>
            <person name="Kuo A."/>
            <person name="Mondo S."/>
            <person name="Pangilinan J."/>
            <person name="Riley R."/>
            <person name="LaButti K."/>
            <person name="Andreopoulos B."/>
            <person name="Lipzen A."/>
            <person name="Chen C."/>
            <person name="Yan M."/>
            <person name="Daum C."/>
            <person name="Ng V."/>
            <person name="Clum A."/>
            <person name="Steindorff A."/>
            <person name="Ohm R.A."/>
            <person name="Martin F."/>
            <person name="Silar P."/>
            <person name="Natvig D.O."/>
            <person name="Lalanne C."/>
            <person name="Gautier V."/>
            <person name="Ament-Velasquez S.L."/>
            <person name="Kruys A."/>
            <person name="Hutchinson M.I."/>
            <person name="Powell A.J."/>
            <person name="Barry K."/>
            <person name="Miller A.N."/>
            <person name="Grigoriev I.V."/>
            <person name="Debuchy R."/>
            <person name="Gladieux P."/>
            <person name="Hiltunen Thoren M."/>
            <person name="Johannesson H."/>
        </authorList>
    </citation>
    <scope>NUCLEOTIDE SEQUENCE</scope>
    <source>
        <strain evidence="1">SMH4131-1</strain>
    </source>
</reference>
<dbReference type="AlphaFoldDB" id="A0AAE0J5G0"/>
<name>A0AAE0J5G0_9PEZI</name>
<comment type="caution">
    <text evidence="1">The sequence shown here is derived from an EMBL/GenBank/DDBJ whole genome shotgun (WGS) entry which is preliminary data.</text>
</comment>
<proteinExistence type="predicted"/>